<proteinExistence type="predicted"/>
<sequence precursor="true">MNRLFVGGMLAAFAALAIGQASANPIHLSFGIDGREDDTTFDNFITLRDHHVSHYHVYFGNNGTNPNGHTPLPVDVLPGSSEYGEVTLASMNISPDAESDYLIPSTPEGDFHLELIGTAPELSVAVEREGVVTPLLPGGVYHLSVTEYHTLQFTLAEGTKLGQYDADFRIVDENGYYLSEVPVTPTYTWTNDFYVRVNAIPEPSTALLALLAVATGIVVLRR</sequence>
<keyword evidence="1" id="KW-0732">Signal</keyword>
<dbReference type="Proteomes" id="UP000315750">
    <property type="component" value="Chromosome"/>
</dbReference>
<gene>
    <name evidence="2" type="ORF">Pan181_36240</name>
</gene>
<keyword evidence="3" id="KW-1185">Reference proteome</keyword>
<evidence type="ECO:0008006" key="4">
    <source>
        <dbReference type="Google" id="ProtNLM"/>
    </source>
</evidence>
<reference evidence="2 3" key="1">
    <citation type="submission" date="2019-02" db="EMBL/GenBank/DDBJ databases">
        <title>Deep-cultivation of Planctomycetes and their phenomic and genomic characterization uncovers novel biology.</title>
        <authorList>
            <person name="Wiegand S."/>
            <person name="Jogler M."/>
            <person name="Boedeker C."/>
            <person name="Pinto D."/>
            <person name="Vollmers J."/>
            <person name="Rivas-Marin E."/>
            <person name="Kohn T."/>
            <person name="Peeters S.H."/>
            <person name="Heuer A."/>
            <person name="Rast P."/>
            <person name="Oberbeckmann S."/>
            <person name="Bunk B."/>
            <person name="Jeske O."/>
            <person name="Meyerdierks A."/>
            <person name="Storesund J.E."/>
            <person name="Kallscheuer N."/>
            <person name="Luecker S."/>
            <person name="Lage O.M."/>
            <person name="Pohl T."/>
            <person name="Merkel B.J."/>
            <person name="Hornburger P."/>
            <person name="Mueller R.-W."/>
            <person name="Bruemmer F."/>
            <person name="Labrenz M."/>
            <person name="Spormann A.M."/>
            <person name="Op den Camp H."/>
            <person name="Overmann J."/>
            <person name="Amann R."/>
            <person name="Jetten M.S.M."/>
            <person name="Mascher T."/>
            <person name="Medema M.H."/>
            <person name="Devos D.P."/>
            <person name="Kaster A.-K."/>
            <person name="Ovreas L."/>
            <person name="Rohde M."/>
            <person name="Galperin M.Y."/>
            <person name="Jogler C."/>
        </authorList>
    </citation>
    <scope>NUCLEOTIDE SEQUENCE [LARGE SCALE GENOMIC DNA]</scope>
    <source>
        <strain evidence="2 3">Pan181</strain>
    </source>
</reference>
<organism evidence="2 3">
    <name type="scientific">Aeoliella mucimassa</name>
    <dbReference type="NCBI Taxonomy" id="2527972"/>
    <lineage>
        <taxon>Bacteria</taxon>
        <taxon>Pseudomonadati</taxon>
        <taxon>Planctomycetota</taxon>
        <taxon>Planctomycetia</taxon>
        <taxon>Pirellulales</taxon>
        <taxon>Lacipirellulaceae</taxon>
        <taxon>Aeoliella</taxon>
    </lineage>
</organism>
<dbReference type="AlphaFoldDB" id="A0A518ARS6"/>
<name>A0A518ARS6_9BACT</name>
<feature type="signal peptide" evidence="1">
    <location>
        <begin position="1"/>
        <end position="23"/>
    </location>
</feature>
<feature type="chain" id="PRO_5022031620" description="PEP-CTERM protein-sorting domain-containing protein" evidence="1">
    <location>
        <begin position="24"/>
        <end position="222"/>
    </location>
</feature>
<dbReference type="RefSeq" id="WP_145248556.1">
    <property type="nucleotide sequence ID" value="NZ_CP036278.1"/>
</dbReference>
<protein>
    <recommendedName>
        <fullName evidence="4">PEP-CTERM protein-sorting domain-containing protein</fullName>
    </recommendedName>
</protein>
<dbReference type="KEGG" id="amuc:Pan181_36240"/>
<evidence type="ECO:0000313" key="3">
    <source>
        <dbReference type="Proteomes" id="UP000315750"/>
    </source>
</evidence>
<dbReference type="EMBL" id="CP036278">
    <property type="protein sequence ID" value="QDU57408.1"/>
    <property type="molecule type" value="Genomic_DNA"/>
</dbReference>
<evidence type="ECO:0000256" key="1">
    <source>
        <dbReference type="SAM" id="SignalP"/>
    </source>
</evidence>
<accession>A0A518ARS6</accession>
<evidence type="ECO:0000313" key="2">
    <source>
        <dbReference type="EMBL" id="QDU57408.1"/>
    </source>
</evidence>